<proteinExistence type="predicted"/>
<evidence type="ECO:0000313" key="2">
    <source>
        <dbReference type="Proteomes" id="UP000598426"/>
    </source>
</evidence>
<evidence type="ECO:0000313" key="1">
    <source>
        <dbReference type="EMBL" id="MBD3941960.1"/>
    </source>
</evidence>
<dbReference type="RefSeq" id="WP_191171575.1">
    <property type="nucleotide sequence ID" value="NZ_JACXZS010000005.1"/>
</dbReference>
<name>A0ABR8NMS8_9MICO</name>
<sequence>MTLLIDGVAHGAEDDAAETWCGIPISSTAREWLVTDEGSPVCPTCKRVGVEGARSQAQEWIDGDLQLVGLVGPCGQHLLSLGHREDAALQHAMALAPRGSKFARPTAEQLVGLMNNERCDRCIVSRF</sequence>
<gene>
    <name evidence="1" type="ORF">IF188_09660</name>
</gene>
<dbReference type="Proteomes" id="UP000598426">
    <property type="component" value="Unassembled WGS sequence"/>
</dbReference>
<comment type="caution">
    <text evidence="1">The sequence shown here is derived from an EMBL/GenBank/DDBJ whole genome shotgun (WGS) entry which is preliminary data.</text>
</comment>
<accession>A0ABR8NMS8</accession>
<protein>
    <submittedName>
        <fullName evidence="1">Uncharacterized protein</fullName>
    </submittedName>
</protein>
<dbReference type="EMBL" id="JACXZS010000005">
    <property type="protein sequence ID" value="MBD3941960.1"/>
    <property type="molecule type" value="Genomic_DNA"/>
</dbReference>
<organism evidence="1 2">
    <name type="scientific">Microbacterium helvum</name>
    <dbReference type="NCBI Taxonomy" id="2773713"/>
    <lineage>
        <taxon>Bacteria</taxon>
        <taxon>Bacillati</taxon>
        <taxon>Actinomycetota</taxon>
        <taxon>Actinomycetes</taxon>
        <taxon>Micrococcales</taxon>
        <taxon>Microbacteriaceae</taxon>
        <taxon>Microbacterium</taxon>
    </lineage>
</organism>
<reference evidence="1 2" key="1">
    <citation type="submission" date="2020-09" db="EMBL/GenBank/DDBJ databases">
        <title>Isolation and identification of active actinomycetes.</title>
        <authorList>
            <person name="Li X."/>
        </authorList>
    </citation>
    <scope>NUCLEOTIDE SEQUENCE [LARGE SCALE GENOMIC DNA]</scope>
    <source>
        <strain evidence="1 2">NEAU-LLC</strain>
    </source>
</reference>
<keyword evidence="2" id="KW-1185">Reference proteome</keyword>